<gene>
    <name evidence="2" type="ORF">OJAV_G00237130</name>
</gene>
<accession>A0A3S2LJP7</accession>
<reference evidence="2 3" key="2">
    <citation type="submission" date="2019-01" db="EMBL/GenBank/DDBJ databases">
        <title>A chromosome length genome reference of the Java medaka (oryzias javanicus).</title>
        <authorList>
            <person name="Herpin A."/>
            <person name="Takehana Y."/>
            <person name="Naruse K."/>
            <person name="Ansai S."/>
            <person name="Kawaguchi M."/>
        </authorList>
    </citation>
    <scope>NUCLEOTIDE SEQUENCE [LARGE SCALE GENOMIC DNA]</scope>
    <source>
        <strain evidence="2">RS831</strain>
        <tissue evidence="2">Whole body</tissue>
    </source>
</reference>
<proteinExistence type="predicted"/>
<evidence type="ECO:0000313" key="2">
    <source>
        <dbReference type="EMBL" id="RVE55361.1"/>
    </source>
</evidence>
<sequence length="127" mass="14466">MRTQEERTSRAAGLEKVQNQNSWTRSGQNKHLDVQTVGFLWVAGGGDMKTNSRTEKNEEVLLHDTIRAAKWSRTPAFPGRYPLPDVMEVEDKQNETQKELKNCDFMSEGEENHGAEGSFHVFLSVEK</sequence>
<dbReference type="AlphaFoldDB" id="A0A3S2LJP7"/>
<dbReference type="EMBL" id="ML136829">
    <property type="protein sequence ID" value="RVE55361.1"/>
    <property type="molecule type" value="Genomic_DNA"/>
</dbReference>
<dbReference type="Proteomes" id="UP000283210">
    <property type="component" value="Unassembled WGS sequence"/>
</dbReference>
<name>A0A3S2LJP7_ORYJA</name>
<evidence type="ECO:0000313" key="3">
    <source>
        <dbReference type="Proteomes" id="UP000283210"/>
    </source>
</evidence>
<protein>
    <submittedName>
        <fullName evidence="2">Uncharacterized protein</fullName>
    </submittedName>
</protein>
<keyword evidence="3" id="KW-1185">Reference proteome</keyword>
<evidence type="ECO:0000256" key="1">
    <source>
        <dbReference type="SAM" id="MobiDB-lite"/>
    </source>
</evidence>
<feature type="region of interest" description="Disordered" evidence="1">
    <location>
        <begin position="1"/>
        <end position="25"/>
    </location>
</feature>
<reference evidence="2 3" key="1">
    <citation type="submission" date="2018-11" db="EMBL/GenBank/DDBJ databases">
        <authorList>
            <person name="Lopez-Roques C."/>
            <person name="Donnadieu C."/>
            <person name="Bouchez O."/>
            <person name="Klopp C."/>
            <person name="Cabau C."/>
            <person name="Zahm M."/>
        </authorList>
    </citation>
    <scope>NUCLEOTIDE SEQUENCE [LARGE SCALE GENOMIC DNA]</scope>
    <source>
        <strain evidence="2">RS831</strain>
        <tissue evidence="2">Whole body</tissue>
    </source>
</reference>
<organism evidence="2 3">
    <name type="scientific">Oryzias javanicus</name>
    <name type="common">Javanese ricefish</name>
    <name type="synonym">Aplocheilus javanicus</name>
    <dbReference type="NCBI Taxonomy" id="123683"/>
    <lineage>
        <taxon>Eukaryota</taxon>
        <taxon>Metazoa</taxon>
        <taxon>Chordata</taxon>
        <taxon>Craniata</taxon>
        <taxon>Vertebrata</taxon>
        <taxon>Euteleostomi</taxon>
        <taxon>Actinopterygii</taxon>
        <taxon>Neopterygii</taxon>
        <taxon>Teleostei</taxon>
        <taxon>Neoteleostei</taxon>
        <taxon>Acanthomorphata</taxon>
        <taxon>Ovalentaria</taxon>
        <taxon>Atherinomorphae</taxon>
        <taxon>Beloniformes</taxon>
        <taxon>Adrianichthyidae</taxon>
        <taxon>Oryziinae</taxon>
        <taxon>Oryzias</taxon>
    </lineage>
</organism>